<protein>
    <recommendedName>
        <fullName evidence="5">ATP-grasp domain-containing protein</fullName>
    </recommendedName>
</protein>
<keyword evidence="2 4" id="KW-0547">Nucleotide-binding</keyword>
<evidence type="ECO:0000256" key="4">
    <source>
        <dbReference type="PROSITE-ProRule" id="PRU00409"/>
    </source>
</evidence>
<dbReference type="InterPro" id="IPR013815">
    <property type="entry name" value="ATP_grasp_subdomain_1"/>
</dbReference>
<evidence type="ECO:0000256" key="3">
    <source>
        <dbReference type="ARBA" id="ARBA00022840"/>
    </source>
</evidence>
<accession>A0ABN2ZWL1</accession>
<dbReference type="Pfam" id="PF13535">
    <property type="entry name" value="ATP-grasp_4"/>
    <property type="match status" value="2"/>
</dbReference>
<sequence>MTRDNVTGTHVPDNNRILMVQPYSQFVERAAALGFRVWSIWDPTLQPASYLDQVAKHVEEMLLVDFSDERALRRLVRETAVAHDVGYVLHLGEEATMVPVAEEAQALGVAVNPPEAVHRLNDKAALRELLAGHGLSPVRSAVAAGPRQVADVLAGFGYPAVVKPTRLAGSSAVRLVQDPQRLADWRAEVERLGYNGPVLVEEYLEGPEFSVETLSFDGRHQVVGITEKRKTPAPAFVETGQLFPAQLPGGDAAAVGELVTAVLDAAGYRFGPAHTEVVLTGAGPRIVESQARFGGDRIPALIRIATGFDIEGAVFELLAGRTVTPPAATRVAAISFFDFRPGAITRAEGLERAAALPGVHGVLFPHAVGDVLAPIRDSASRHGWVMVEAESAAAADRLAAEAKALVRVETGAELLNAVTAAPPQPMVPERTLLLIGHLTEPVRIAKQLGLNVILVQHKEKFQPEQAELADVTLIADYTDWSVMEPLVRAAHSIWNFSAALSLTEPGLEISGRVNDLFGLDGTGYEPARLLRDKLAMRRHLAAVGSPTVAAEPLTGRESMTAFGAAHGYPIVVKPTDLTAGFGIFKVSGPEEVDAVWQRIVTVRRHGMNRGSTLYTVAGFLMEEYIDGPEYSVESFSFAGRHVVVAITEKLVDEAHFAELGHAQPARLDPDGEERIVAAVSAFLDAIGIKDGPGHTELRVGARGPLVIEGHNRLGGGRIPELVQAAYGIDLTRYSLAWPFRLVEPLLERPKPVAAGCVRGVIGRPGQVAEIGGVEELRAHPSVLALDLAASAGSVIRPVQDNWDRLGLLAVTAPDTDAAVRLCEELLATVLTVRMEGEER</sequence>
<reference evidence="6 7" key="1">
    <citation type="journal article" date="2019" name="Int. J. Syst. Evol. Microbiol.">
        <title>The Global Catalogue of Microorganisms (GCM) 10K type strain sequencing project: providing services to taxonomists for standard genome sequencing and annotation.</title>
        <authorList>
            <consortium name="The Broad Institute Genomics Platform"/>
            <consortium name="The Broad Institute Genome Sequencing Center for Infectious Disease"/>
            <person name="Wu L."/>
            <person name="Ma J."/>
        </authorList>
    </citation>
    <scope>NUCLEOTIDE SEQUENCE [LARGE SCALE GENOMIC DNA]</scope>
    <source>
        <strain evidence="6 7">JCM 14560</strain>
    </source>
</reference>
<dbReference type="EMBL" id="BAAANT010000025">
    <property type="protein sequence ID" value="GAA2149077.1"/>
    <property type="molecule type" value="Genomic_DNA"/>
</dbReference>
<dbReference type="Proteomes" id="UP001422759">
    <property type="component" value="Unassembled WGS sequence"/>
</dbReference>
<dbReference type="SUPFAM" id="SSF56059">
    <property type="entry name" value="Glutathione synthetase ATP-binding domain-like"/>
    <property type="match status" value="2"/>
</dbReference>
<comment type="caution">
    <text evidence="6">The sequence shown here is derived from an EMBL/GenBank/DDBJ whole genome shotgun (WGS) entry which is preliminary data.</text>
</comment>
<organism evidence="6 7">
    <name type="scientific">Kitasatospora kazusensis</name>
    <dbReference type="NCBI Taxonomy" id="407974"/>
    <lineage>
        <taxon>Bacteria</taxon>
        <taxon>Bacillati</taxon>
        <taxon>Actinomycetota</taxon>
        <taxon>Actinomycetes</taxon>
        <taxon>Kitasatosporales</taxon>
        <taxon>Streptomycetaceae</taxon>
        <taxon>Kitasatospora</taxon>
    </lineage>
</organism>
<keyword evidence="3 4" id="KW-0067">ATP-binding</keyword>
<evidence type="ECO:0000313" key="6">
    <source>
        <dbReference type="EMBL" id="GAA2149077.1"/>
    </source>
</evidence>
<name>A0ABN2ZWL1_9ACTN</name>
<evidence type="ECO:0000256" key="2">
    <source>
        <dbReference type="ARBA" id="ARBA00022741"/>
    </source>
</evidence>
<keyword evidence="7" id="KW-1185">Reference proteome</keyword>
<dbReference type="PANTHER" id="PTHR43585:SF2">
    <property type="entry name" value="ATP-GRASP ENZYME FSQD"/>
    <property type="match status" value="1"/>
</dbReference>
<evidence type="ECO:0000259" key="5">
    <source>
        <dbReference type="PROSITE" id="PS50975"/>
    </source>
</evidence>
<dbReference type="InterPro" id="IPR040570">
    <property type="entry name" value="LAL_C2"/>
</dbReference>
<dbReference type="PROSITE" id="PS50975">
    <property type="entry name" value="ATP_GRASP"/>
    <property type="match status" value="2"/>
</dbReference>
<dbReference type="SMART" id="SM01209">
    <property type="entry name" value="GARS_A"/>
    <property type="match status" value="1"/>
</dbReference>
<dbReference type="InterPro" id="IPR052032">
    <property type="entry name" value="ATP-dep_AA_Ligase"/>
</dbReference>
<dbReference type="InterPro" id="IPR011761">
    <property type="entry name" value="ATP-grasp"/>
</dbReference>
<feature type="domain" description="ATP-grasp" evidence="5">
    <location>
        <begin position="537"/>
        <end position="739"/>
    </location>
</feature>
<proteinExistence type="predicted"/>
<dbReference type="Gene3D" id="3.30.1490.20">
    <property type="entry name" value="ATP-grasp fold, A domain"/>
    <property type="match status" value="1"/>
</dbReference>
<evidence type="ECO:0000313" key="7">
    <source>
        <dbReference type="Proteomes" id="UP001422759"/>
    </source>
</evidence>
<keyword evidence="1" id="KW-0436">Ligase</keyword>
<dbReference type="RefSeq" id="WP_344467303.1">
    <property type="nucleotide sequence ID" value="NZ_BAAANT010000025.1"/>
</dbReference>
<feature type="domain" description="ATP-grasp" evidence="5">
    <location>
        <begin position="127"/>
        <end position="319"/>
    </location>
</feature>
<evidence type="ECO:0000256" key="1">
    <source>
        <dbReference type="ARBA" id="ARBA00022598"/>
    </source>
</evidence>
<dbReference type="Gene3D" id="3.30.470.20">
    <property type="entry name" value="ATP-grasp fold, B domain"/>
    <property type="match status" value="2"/>
</dbReference>
<dbReference type="Pfam" id="PF18603">
    <property type="entry name" value="LAL_C2"/>
    <property type="match status" value="2"/>
</dbReference>
<gene>
    <name evidence="6" type="ORF">GCM10009760_41880</name>
</gene>
<dbReference type="Gene3D" id="3.40.50.20">
    <property type="match status" value="1"/>
</dbReference>
<dbReference type="PANTHER" id="PTHR43585">
    <property type="entry name" value="FUMIPYRROLE BIOSYNTHESIS PROTEIN C"/>
    <property type="match status" value="1"/>
</dbReference>